<organism evidence="1 2">
    <name type="scientific">Astyanax mexicanus</name>
    <name type="common">Blind cave fish</name>
    <name type="synonym">Astyanax fasciatus mexicanus</name>
    <dbReference type="NCBI Taxonomy" id="7994"/>
    <lineage>
        <taxon>Eukaryota</taxon>
        <taxon>Metazoa</taxon>
        <taxon>Chordata</taxon>
        <taxon>Craniata</taxon>
        <taxon>Vertebrata</taxon>
        <taxon>Euteleostomi</taxon>
        <taxon>Actinopterygii</taxon>
        <taxon>Neopterygii</taxon>
        <taxon>Teleostei</taxon>
        <taxon>Ostariophysi</taxon>
        <taxon>Characiformes</taxon>
        <taxon>Characoidei</taxon>
        <taxon>Acestrorhamphidae</taxon>
        <taxon>Acestrorhamphinae</taxon>
        <taxon>Astyanax</taxon>
    </lineage>
</organism>
<dbReference type="AlphaFoldDB" id="A0A8T2MC75"/>
<name>A0A8T2MC75_ASTMX</name>
<dbReference type="EMBL" id="JAICCE010000003">
    <property type="protein sequence ID" value="KAG9279465.1"/>
    <property type="molecule type" value="Genomic_DNA"/>
</dbReference>
<proteinExistence type="predicted"/>
<accession>A0A8T2MC75</accession>
<gene>
    <name evidence="1" type="ORF">AMEX_G4988</name>
</gene>
<sequence length="343" mass="40116">MSSGNLSTMQMEKEARRRKFYQDKIRNRESLKSCGMNLITTVEKTITNHSREAELLKYFNEMLHSIFFLGYIHEHRLHPKDFVSTDEVHRSLSCKFPEPFIMYNSHLPTRTPFSILLEMMEILYETEERIKQELAILLKSMKFPNPLHKEGSKYEQYYTLESTVICVCYSNLDLRKYYGASFCCRKGNAKTILIDLSCLKTWHEYVSHAVMSFHGGASGDGITFPTELKCRAFYRDWKENVYNEKRPCANCKKLFNLPNADPDKVEHPFGNCAETECLSKLLKNDQYMQQKAMIPNHSEEHLEKLRNSTKARLTVQLRKAGIECTDNNFLFYNPCVKQNVTIC</sequence>
<dbReference type="Proteomes" id="UP000752171">
    <property type="component" value="Unassembled WGS sequence"/>
</dbReference>
<evidence type="ECO:0000313" key="2">
    <source>
        <dbReference type="Proteomes" id="UP000752171"/>
    </source>
</evidence>
<protein>
    <submittedName>
        <fullName evidence="1">Uncharacterized protein</fullName>
    </submittedName>
</protein>
<reference evidence="1 2" key="1">
    <citation type="submission" date="2021-07" db="EMBL/GenBank/DDBJ databases">
        <authorList>
            <person name="Imarazene B."/>
            <person name="Zahm M."/>
            <person name="Klopp C."/>
            <person name="Cabau C."/>
            <person name="Beille S."/>
            <person name="Jouanno E."/>
            <person name="Castinel A."/>
            <person name="Lluch J."/>
            <person name="Gil L."/>
            <person name="Kuchtly C."/>
            <person name="Lopez Roques C."/>
            <person name="Donnadieu C."/>
            <person name="Parrinello H."/>
            <person name="Journot L."/>
            <person name="Du K."/>
            <person name="Schartl M."/>
            <person name="Retaux S."/>
            <person name="Guiguen Y."/>
        </authorList>
    </citation>
    <scope>NUCLEOTIDE SEQUENCE [LARGE SCALE GENOMIC DNA]</scope>
    <source>
        <strain evidence="1">Pach_M1</strain>
        <tissue evidence="1">Testis</tissue>
    </source>
</reference>
<dbReference type="KEGG" id="amex:103022405"/>
<evidence type="ECO:0000313" key="1">
    <source>
        <dbReference type="EMBL" id="KAG9279465.1"/>
    </source>
</evidence>
<comment type="caution">
    <text evidence="1">The sequence shown here is derived from an EMBL/GenBank/DDBJ whole genome shotgun (WGS) entry which is preliminary data.</text>
</comment>